<organism evidence="7 8">
    <name type="scientific">Halomonas hydrothermalis</name>
    <dbReference type="NCBI Taxonomy" id="115561"/>
    <lineage>
        <taxon>Bacteria</taxon>
        <taxon>Pseudomonadati</taxon>
        <taxon>Pseudomonadota</taxon>
        <taxon>Gammaproteobacteria</taxon>
        <taxon>Oceanospirillales</taxon>
        <taxon>Halomonadaceae</taxon>
        <taxon>Halomonas</taxon>
    </lineage>
</organism>
<evidence type="ECO:0000256" key="2">
    <source>
        <dbReference type="ARBA" id="ARBA00022679"/>
    </source>
</evidence>
<dbReference type="InterPro" id="IPR029063">
    <property type="entry name" value="SAM-dependent_MTases_sf"/>
</dbReference>
<keyword evidence="3 5" id="KW-0949">S-adenosyl-L-methionine</keyword>
<dbReference type="EMBL" id="AP022843">
    <property type="protein sequence ID" value="BCB06712.1"/>
    <property type="molecule type" value="Genomic_DNA"/>
</dbReference>
<feature type="domain" description="Methyltransferase" evidence="6">
    <location>
        <begin position="57"/>
        <end position="148"/>
    </location>
</feature>
<dbReference type="InterPro" id="IPR041698">
    <property type="entry name" value="Methyltransf_25"/>
</dbReference>
<keyword evidence="4 5" id="KW-0093">Biotin biosynthesis</keyword>
<evidence type="ECO:0000256" key="5">
    <source>
        <dbReference type="HAMAP-Rule" id="MF_00835"/>
    </source>
</evidence>
<evidence type="ECO:0000313" key="7">
    <source>
        <dbReference type="EMBL" id="BCB06712.1"/>
    </source>
</evidence>
<sequence>MYLTATPTPAPAPAPNWQAKVAHAFSRAAPRYDALASAQRQIGETLWSSLPPSANNILDLGCGTGVWTQRLATQFPHARVTGLDIAPGMLAHAQARYGHHIRWQQGDAAALPFERATFDLIFSNLAIQWCRDIDAVMRGLQRVLTAGGQVHLTTLLPGTLAEVASAWQRPEALLQTPNAQALERAVTRSGLTLVDRTTEWRRFYYPDLTAVMDSIKGVGAQVARPKARLTRRDLVAARQRFETLREPQGLPVSYHCLTLRLEKSP</sequence>
<keyword evidence="2 5" id="KW-0808">Transferase</keyword>
<dbReference type="Proteomes" id="UP000502259">
    <property type="component" value="Chromosome"/>
</dbReference>
<dbReference type="Gene3D" id="3.40.50.150">
    <property type="entry name" value="Vaccinia Virus protein VP39"/>
    <property type="match status" value="1"/>
</dbReference>
<dbReference type="CDD" id="cd02440">
    <property type="entry name" value="AdoMet_MTases"/>
    <property type="match status" value="1"/>
</dbReference>
<dbReference type="GO" id="GO:0032259">
    <property type="term" value="P:methylation"/>
    <property type="evidence" value="ECO:0007669"/>
    <property type="project" value="UniProtKB-KW"/>
</dbReference>
<dbReference type="AlphaFoldDB" id="A0A6F8TZU3"/>
<evidence type="ECO:0000256" key="3">
    <source>
        <dbReference type="ARBA" id="ARBA00022691"/>
    </source>
</evidence>
<dbReference type="SUPFAM" id="SSF53335">
    <property type="entry name" value="S-adenosyl-L-methionine-dependent methyltransferases"/>
    <property type="match status" value="1"/>
</dbReference>
<dbReference type="GO" id="GO:0010340">
    <property type="term" value="F:carboxyl-O-methyltransferase activity"/>
    <property type="evidence" value="ECO:0007669"/>
    <property type="project" value="UniProtKB-UniRule"/>
</dbReference>
<dbReference type="HAMAP" id="MF_00835">
    <property type="entry name" value="BioC"/>
    <property type="match status" value="1"/>
</dbReference>
<dbReference type="RefSeq" id="WP_172419928.1">
    <property type="nucleotide sequence ID" value="NZ_AP022843.1"/>
</dbReference>
<evidence type="ECO:0000256" key="1">
    <source>
        <dbReference type="ARBA" id="ARBA00022603"/>
    </source>
</evidence>
<dbReference type="PANTHER" id="PTHR43861:SF1">
    <property type="entry name" value="TRANS-ACONITATE 2-METHYLTRANSFERASE"/>
    <property type="match status" value="1"/>
</dbReference>
<dbReference type="NCBIfam" id="TIGR02072">
    <property type="entry name" value="BioC"/>
    <property type="match status" value="1"/>
</dbReference>
<dbReference type="GO" id="GO:0009102">
    <property type="term" value="P:biotin biosynthetic process"/>
    <property type="evidence" value="ECO:0007669"/>
    <property type="project" value="UniProtKB-UniRule"/>
</dbReference>
<protein>
    <recommendedName>
        <fullName evidence="5">Malonyl-[acyl-carrier protein] O-methyltransferase</fullName>
        <shortName evidence="5">Malonyl-ACP O-methyltransferase</shortName>
        <ecNumber evidence="5">2.1.1.197</ecNumber>
    </recommendedName>
    <alternativeName>
        <fullName evidence="5">Biotin synthesis protein BioC</fullName>
    </alternativeName>
</protein>
<comment type="catalytic activity">
    <reaction evidence="5">
        <text>malonyl-[ACP] + S-adenosyl-L-methionine = malonyl-[ACP] methyl ester + S-adenosyl-L-homocysteine</text>
        <dbReference type="Rhea" id="RHEA:17105"/>
        <dbReference type="Rhea" id="RHEA-COMP:9623"/>
        <dbReference type="Rhea" id="RHEA-COMP:9954"/>
        <dbReference type="ChEBI" id="CHEBI:57856"/>
        <dbReference type="ChEBI" id="CHEBI:59789"/>
        <dbReference type="ChEBI" id="CHEBI:78449"/>
        <dbReference type="ChEBI" id="CHEBI:78845"/>
        <dbReference type="EC" id="2.1.1.197"/>
    </reaction>
</comment>
<comment type="pathway">
    <text evidence="5">Cofactor biosynthesis; biotin biosynthesis.</text>
</comment>
<evidence type="ECO:0000313" key="8">
    <source>
        <dbReference type="Proteomes" id="UP000502259"/>
    </source>
</evidence>
<dbReference type="GO" id="GO:0102130">
    <property type="term" value="F:malonyl-CoA methyltransferase activity"/>
    <property type="evidence" value="ECO:0007669"/>
    <property type="project" value="UniProtKB-EC"/>
</dbReference>
<comment type="function">
    <text evidence="5">Converts the free carboxyl group of a malonyl-thioester to its methyl ester by transfer of a methyl group from S-adenosyl-L-methionine (SAM). It allows to synthesize pimeloyl-ACP via the fatty acid synthetic pathway.</text>
</comment>
<evidence type="ECO:0000256" key="4">
    <source>
        <dbReference type="ARBA" id="ARBA00022756"/>
    </source>
</evidence>
<keyword evidence="1 5" id="KW-0489">Methyltransferase</keyword>
<reference evidence="7 8" key="1">
    <citation type="submission" date="2020-03" db="EMBL/GenBank/DDBJ databases">
        <title>Complete Genome Sequence of Halomonas hydrothermalis Strain Slthf2, Halophilic Bacterium Isolated from Deep-Sea Hydrothermal-Vent Environments.</title>
        <authorList>
            <person name="Takeyama N."/>
            <person name="Huang M."/>
            <person name="Sato K."/>
            <person name="Galipon J."/>
            <person name="Arakawa K."/>
        </authorList>
    </citation>
    <scope>NUCLEOTIDE SEQUENCE [LARGE SCALE GENOMIC DNA]</scope>
    <source>
        <strain evidence="7 8">Slthf2</strain>
    </source>
</reference>
<dbReference type="UniPathway" id="UPA00078"/>
<comment type="similarity">
    <text evidence="5">Belongs to the methyltransferase superfamily.</text>
</comment>
<dbReference type="PANTHER" id="PTHR43861">
    <property type="entry name" value="TRANS-ACONITATE 2-METHYLTRANSFERASE-RELATED"/>
    <property type="match status" value="1"/>
</dbReference>
<name>A0A6F8TZU3_9GAMM</name>
<gene>
    <name evidence="5 7" type="primary">bioC</name>
    <name evidence="7" type="ORF">HHSLTHF2_06020</name>
</gene>
<dbReference type="InterPro" id="IPR011814">
    <property type="entry name" value="BioC"/>
</dbReference>
<evidence type="ECO:0000259" key="6">
    <source>
        <dbReference type="Pfam" id="PF13649"/>
    </source>
</evidence>
<keyword evidence="8" id="KW-1185">Reference proteome</keyword>
<accession>A0A6F8TZU3</accession>
<dbReference type="EC" id="2.1.1.197" evidence="5"/>
<dbReference type="Pfam" id="PF13649">
    <property type="entry name" value="Methyltransf_25"/>
    <property type="match status" value="1"/>
</dbReference>
<proteinExistence type="inferred from homology"/>